<keyword evidence="2" id="KW-1185">Reference proteome</keyword>
<dbReference type="Proteomes" id="UP000314294">
    <property type="component" value="Unassembled WGS sequence"/>
</dbReference>
<reference evidence="1 2" key="1">
    <citation type="submission" date="2019-03" db="EMBL/GenBank/DDBJ databases">
        <title>First draft genome of Liparis tanakae, snailfish: a comprehensive survey of snailfish specific genes.</title>
        <authorList>
            <person name="Kim W."/>
            <person name="Song I."/>
            <person name="Jeong J.-H."/>
            <person name="Kim D."/>
            <person name="Kim S."/>
            <person name="Ryu S."/>
            <person name="Song J.Y."/>
            <person name="Lee S.K."/>
        </authorList>
    </citation>
    <scope>NUCLEOTIDE SEQUENCE [LARGE SCALE GENOMIC DNA]</scope>
    <source>
        <tissue evidence="1">Muscle</tissue>
    </source>
</reference>
<evidence type="ECO:0000313" key="1">
    <source>
        <dbReference type="EMBL" id="TNN35597.1"/>
    </source>
</evidence>
<evidence type="ECO:0000313" key="2">
    <source>
        <dbReference type="Proteomes" id="UP000314294"/>
    </source>
</evidence>
<comment type="caution">
    <text evidence="1">The sequence shown here is derived from an EMBL/GenBank/DDBJ whole genome shotgun (WGS) entry which is preliminary data.</text>
</comment>
<organism evidence="1 2">
    <name type="scientific">Liparis tanakae</name>
    <name type="common">Tanaka's snailfish</name>
    <dbReference type="NCBI Taxonomy" id="230148"/>
    <lineage>
        <taxon>Eukaryota</taxon>
        <taxon>Metazoa</taxon>
        <taxon>Chordata</taxon>
        <taxon>Craniata</taxon>
        <taxon>Vertebrata</taxon>
        <taxon>Euteleostomi</taxon>
        <taxon>Actinopterygii</taxon>
        <taxon>Neopterygii</taxon>
        <taxon>Teleostei</taxon>
        <taxon>Neoteleostei</taxon>
        <taxon>Acanthomorphata</taxon>
        <taxon>Eupercaria</taxon>
        <taxon>Perciformes</taxon>
        <taxon>Cottioidei</taxon>
        <taxon>Cottales</taxon>
        <taxon>Liparidae</taxon>
        <taxon>Liparis</taxon>
    </lineage>
</organism>
<dbReference type="AlphaFoldDB" id="A0A4Z2F374"/>
<accession>A0A4Z2F374</accession>
<proteinExistence type="predicted"/>
<sequence>MPDVFRAAPGGSQDWRRVQALVKKYSWNLFSTSLDRLVQLLRIFSIWSCCRSQMRKSTRLMMMRDWIREEKKKTILM</sequence>
<protein>
    <submittedName>
        <fullName evidence="1">Uncharacterized protein</fullName>
    </submittedName>
</protein>
<gene>
    <name evidence="1" type="ORF">EYF80_054239</name>
</gene>
<name>A0A4Z2F374_9TELE</name>
<dbReference type="EMBL" id="SRLO01001743">
    <property type="protein sequence ID" value="TNN35597.1"/>
    <property type="molecule type" value="Genomic_DNA"/>
</dbReference>